<dbReference type="STRING" id="45610.AOC03_04705"/>
<organism evidence="2 3">
    <name type="scientific">Psychrobacter urativorans</name>
    <dbReference type="NCBI Taxonomy" id="45610"/>
    <lineage>
        <taxon>Bacteria</taxon>
        <taxon>Pseudomonadati</taxon>
        <taxon>Pseudomonadota</taxon>
        <taxon>Gammaproteobacteria</taxon>
        <taxon>Moraxellales</taxon>
        <taxon>Moraxellaceae</taxon>
        <taxon>Psychrobacter</taxon>
    </lineage>
</organism>
<proteinExistence type="predicted"/>
<dbReference type="RefSeq" id="WP_062533827.1">
    <property type="nucleotide sequence ID" value="NZ_CP012678.1"/>
</dbReference>
<sequence>MRSFVQVLALRLPLLGSIVLLAGCATLSKEECTVGNWQTIGYNDGVAGYYSDRLAAHAKACAKVGTAPDYQTWERGRQQGLQQYCTTSNAYNIGKRGRDLNSVCPAALANALQQANQQGQRYYNLNKQLTEDKLLLEKHQAEYIKLRDGEMLDFNTEKEARARLLSLPPELQRIRYRIATTEAKLTLENQKTHF</sequence>
<reference evidence="2 3" key="1">
    <citation type="submission" date="2015-09" db="EMBL/GenBank/DDBJ databases">
        <title>Complete genome of Psychrobacter urativorans R10.10B.</title>
        <authorList>
            <person name="See-Too W.S."/>
            <person name="Chan K.G."/>
        </authorList>
    </citation>
    <scope>NUCLEOTIDE SEQUENCE [LARGE SCALE GENOMIC DNA]</scope>
    <source>
        <strain evidence="2 3">R10.10B</strain>
    </source>
</reference>
<feature type="signal peptide" evidence="1">
    <location>
        <begin position="1"/>
        <end position="22"/>
    </location>
</feature>
<dbReference type="AlphaFoldDB" id="A0A0M4TEH1"/>
<evidence type="ECO:0000313" key="3">
    <source>
        <dbReference type="Proteomes" id="UP000059847"/>
    </source>
</evidence>
<dbReference type="Proteomes" id="UP000059847">
    <property type="component" value="Chromosome"/>
</dbReference>
<dbReference type="Pfam" id="PF10973">
    <property type="entry name" value="DUF2799"/>
    <property type="match status" value="1"/>
</dbReference>
<name>A0A0M4TEH1_9GAMM</name>
<evidence type="ECO:0000313" key="2">
    <source>
        <dbReference type="EMBL" id="ALF59441.1"/>
    </source>
</evidence>
<dbReference type="InterPro" id="IPR021242">
    <property type="entry name" value="DUF2799"/>
</dbReference>
<protein>
    <recommendedName>
        <fullName evidence="4">DUF2799 domain-containing protein</fullName>
    </recommendedName>
</protein>
<evidence type="ECO:0008006" key="4">
    <source>
        <dbReference type="Google" id="ProtNLM"/>
    </source>
</evidence>
<evidence type="ECO:0000256" key="1">
    <source>
        <dbReference type="SAM" id="SignalP"/>
    </source>
</evidence>
<gene>
    <name evidence="2" type="ORF">AOC03_04705</name>
</gene>
<feature type="chain" id="PRO_5005802141" description="DUF2799 domain-containing protein" evidence="1">
    <location>
        <begin position="23"/>
        <end position="194"/>
    </location>
</feature>
<dbReference type="PROSITE" id="PS51257">
    <property type="entry name" value="PROKAR_LIPOPROTEIN"/>
    <property type="match status" value="1"/>
</dbReference>
<keyword evidence="1" id="KW-0732">Signal</keyword>
<keyword evidence="3" id="KW-1185">Reference proteome</keyword>
<dbReference type="KEGG" id="pur:AOC03_04705"/>
<dbReference type="OrthoDB" id="5917215at2"/>
<accession>A0A0M4TEH1</accession>
<dbReference type="EMBL" id="CP012678">
    <property type="protein sequence ID" value="ALF59441.1"/>
    <property type="molecule type" value="Genomic_DNA"/>
</dbReference>